<evidence type="ECO:0000256" key="1">
    <source>
        <dbReference type="ARBA" id="ARBA00003279"/>
    </source>
</evidence>
<reference evidence="10 11" key="1">
    <citation type="submission" date="2020-07" db="EMBL/GenBank/DDBJ databases">
        <title>Genomic Encyclopedia of Type Strains, Phase IV (KMG-V): Genome sequencing to study the core and pangenomes of soil and plant-associated prokaryotes.</title>
        <authorList>
            <person name="Whitman W."/>
        </authorList>
    </citation>
    <scope>NUCLEOTIDE SEQUENCE [LARGE SCALE GENOMIC DNA]</scope>
    <source>
        <strain evidence="10 11">AN3</strain>
    </source>
</reference>
<accession>A0A839EHX9</accession>
<organism evidence="10 11">
    <name type="scientific">Phyllobacterium myrsinacearum</name>
    <dbReference type="NCBI Taxonomy" id="28101"/>
    <lineage>
        <taxon>Bacteria</taxon>
        <taxon>Pseudomonadati</taxon>
        <taxon>Pseudomonadota</taxon>
        <taxon>Alphaproteobacteria</taxon>
        <taxon>Hyphomicrobiales</taxon>
        <taxon>Phyllobacteriaceae</taxon>
        <taxon>Phyllobacterium</taxon>
    </lineage>
</organism>
<comment type="subcellular location">
    <subcellularLocation>
        <location evidence="3">Cell membrane</location>
    </subcellularLocation>
    <subcellularLocation>
        <location evidence="2">Membrane</location>
        <topology evidence="2">Multi-pass membrane protein</topology>
    </subcellularLocation>
</comment>
<evidence type="ECO:0000313" key="10">
    <source>
        <dbReference type="EMBL" id="MBA8877076.1"/>
    </source>
</evidence>
<protein>
    <submittedName>
        <fullName evidence="10">DHA1 family tetracycline resistance protein-like MFS transporter</fullName>
    </submittedName>
</protein>
<dbReference type="RefSeq" id="WP_182547792.1">
    <property type="nucleotide sequence ID" value="NZ_JACGXN010000001.1"/>
</dbReference>
<feature type="transmembrane region" description="Helical" evidence="8">
    <location>
        <begin position="366"/>
        <end position="389"/>
    </location>
</feature>
<comment type="caution">
    <text evidence="10">The sequence shown here is derived from an EMBL/GenBank/DDBJ whole genome shotgun (WGS) entry which is preliminary data.</text>
</comment>
<comment type="similarity">
    <text evidence="4">Belongs to the major facilitator superfamily. TCR/Tet family.</text>
</comment>
<dbReference type="InterPro" id="IPR020846">
    <property type="entry name" value="MFS_dom"/>
</dbReference>
<evidence type="ECO:0000256" key="4">
    <source>
        <dbReference type="ARBA" id="ARBA00007520"/>
    </source>
</evidence>
<feature type="transmembrane region" description="Helical" evidence="8">
    <location>
        <begin position="279"/>
        <end position="297"/>
    </location>
</feature>
<evidence type="ECO:0000256" key="3">
    <source>
        <dbReference type="ARBA" id="ARBA00004236"/>
    </source>
</evidence>
<dbReference type="Pfam" id="PF07690">
    <property type="entry name" value="MFS_1"/>
    <property type="match status" value="2"/>
</dbReference>
<dbReference type="InterPro" id="IPR036259">
    <property type="entry name" value="MFS_trans_sf"/>
</dbReference>
<dbReference type="PANTHER" id="PTHR23507:SF1">
    <property type="entry name" value="FI18259P1-RELATED"/>
    <property type="match status" value="1"/>
</dbReference>
<sequence>MPFNKSLTIILATVTLDAIGVGIIMPVLPELLTTLTHSHDVAMHYGVLLALYALMQFLCAPLLGALSDRFGRRPVILVSLAGATLDYLVMASALVLPLLYIGRIVSGITGATMSVASAAIADITPENDRAKRFGMIGACFGLGFIAGPLLGGIAGNFGIHTPFLLAMALNGVNFLLAFFFLPETSRDVKTPLSLQSFNPVGGFRWVTGIRDLTPLIVVFTLIQLVGQVPAALWILYTQDRFLWSVSTVGISLAAFGLCHALVQGLLTGPVTEKLGEKRTLVLGMSLDGIGYLLMAFASQSWMVLPILLFLSMGGIAAPALQSIITRQVAETRIGEIQGILASATSLTGIVGPVAFTAIYAATRTDWIGFVWISGAALYILCIPVLRIFACQRATDPSGA</sequence>
<evidence type="ECO:0000259" key="9">
    <source>
        <dbReference type="PROSITE" id="PS50850"/>
    </source>
</evidence>
<dbReference type="InterPro" id="IPR005829">
    <property type="entry name" value="Sugar_transporter_CS"/>
</dbReference>
<dbReference type="AlphaFoldDB" id="A0A839EHX9"/>
<dbReference type="Gene3D" id="1.20.1250.20">
    <property type="entry name" value="MFS general substrate transporter like domains"/>
    <property type="match status" value="1"/>
</dbReference>
<gene>
    <name evidence="10" type="ORF">FHW16_000758</name>
</gene>
<dbReference type="NCBIfam" id="NF012174">
    <property type="entry name" value="tet_MFS_A_B_C_D"/>
    <property type="match status" value="1"/>
</dbReference>
<feature type="transmembrane region" description="Helical" evidence="8">
    <location>
        <begin position="163"/>
        <end position="181"/>
    </location>
</feature>
<feature type="transmembrane region" description="Helical" evidence="8">
    <location>
        <begin position="75"/>
        <end position="94"/>
    </location>
</feature>
<feature type="transmembrane region" description="Helical" evidence="8">
    <location>
        <begin position="7"/>
        <end position="29"/>
    </location>
</feature>
<dbReference type="SUPFAM" id="SSF103473">
    <property type="entry name" value="MFS general substrate transporter"/>
    <property type="match status" value="1"/>
</dbReference>
<dbReference type="GO" id="GO:0016020">
    <property type="term" value="C:membrane"/>
    <property type="evidence" value="ECO:0007669"/>
    <property type="project" value="UniProtKB-SubCell"/>
</dbReference>
<feature type="transmembrane region" description="Helical" evidence="8">
    <location>
        <begin position="303"/>
        <end position="324"/>
    </location>
</feature>
<feature type="transmembrane region" description="Helical" evidence="8">
    <location>
        <begin position="336"/>
        <end position="360"/>
    </location>
</feature>
<feature type="transmembrane region" description="Helical" evidence="8">
    <location>
        <begin position="133"/>
        <end position="157"/>
    </location>
</feature>
<dbReference type="InterPro" id="IPR001958">
    <property type="entry name" value="Tet-R_TetA/multi-R_MdtG-like"/>
</dbReference>
<proteinExistence type="inferred from homology"/>
<dbReference type="EMBL" id="JACGXN010000001">
    <property type="protein sequence ID" value="MBA8877076.1"/>
    <property type="molecule type" value="Genomic_DNA"/>
</dbReference>
<evidence type="ECO:0000256" key="7">
    <source>
        <dbReference type="ARBA" id="ARBA00023136"/>
    </source>
</evidence>
<evidence type="ECO:0000256" key="2">
    <source>
        <dbReference type="ARBA" id="ARBA00004141"/>
    </source>
</evidence>
<keyword evidence="11" id="KW-1185">Reference proteome</keyword>
<comment type="function">
    <text evidence="1">Resistance to tetracycline by an active tetracycline efflux. This is an energy-dependent process that decreases the accumulation of the antibiotic in whole cells. This protein functions as a metal-tetracycline/H(+) antiporter.</text>
</comment>
<keyword evidence="7 8" id="KW-0472">Membrane</keyword>
<feature type="transmembrane region" description="Helical" evidence="8">
    <location>
        <begin position="241"/>
        <end position="267"/>
    </location>
</feature>
<feature type="domain" description="Major facilitator superfamily (MFS) profile" evidence="9">
    <location>
        <begin position="6"/>
        <end position="393"/>
    </location>
</feature>
<evidence type="ECO:0000313" key="11">
    <source>
        <dbReference type="Proteomes" id="UP000549052"/>
    </source>
</evidence>
<evidence type="ECO:0000256" key="8">
    <source>
        <dbReference type="SAM" id="Phobius"/>
    </source>
</evidence>
<keyword evidence="6 8" id="KW-1133">Transmembrane helix</keyword>
<dbReference type="GO" id="GO:0022857">
    <property type="term" value="F:transmembrane transporter activity"/>
    <property type="evidence" value="ECO:0007669"/>
    <property type="project" value="InterPro"/>
</dbReference>
<evidence type="ECO:0000256" key="6">
    <source>
        <dbReference type="ARBA" id="ARBA00022989"/>
    </source>
</evidence>
<dbReference type="PROSITE" id="PS00216">
    <property type="entry name" value="SUGAR_TRANSPORT_1"/>
    <property type="match status" value="1"/>
</dbReference>
<feature type="transmembrane region" description="Helical" evidence="8">
    <location>
        <begin position="212"/>
        <end position="235"/>
    </location>
</feature>
<dbReference type="PROSITE" id="PS50850">
    <property type="entry name" value="MFS"/>
    <property type="match status" value="1"/>
</dbReference>
<keyword evidence="5 8" id="KW-0812">Transmembrane</keyword>
<dbReference type="PRINTS" id="PR01035">
    <property type="entry name" value="TCRTETA"/>
</dbReference>
<dbReference type="CDD" id="cd17388">
    <property type="entry name" value="MFS_TetA"/>
    <property type="match status" value="1"/>
</dbReference>
<dbReference type="InterPro" id="IPR011701">
    <property type="entry name" value="MFS"/>
</dbReference>
<feature type="transmembrane region" description="Helical" evidence="8">
    <location>
        <begin position="100"/>
        <end position="121"/>
    </location>
</feature>
<feature type="transmembrane region" description="Helical" evidence="8">
    <location>
        <begin position="41"/>
        <end position="63"/>
    </location>
</feature>
<name>A0A839EHX9_9HYPH</name>
<dbReference type="Proteomes" id="UP000549052">
    <property type="component" value="Unassembled WGS sequence"/>
</dbReference>
<evidence type="ECO:0000256" key="5">
    <source>
        <dbReference type="ARBA" id="ARBA00022692"/>
    </source>
</evidence>
<dbReference type="PANTHER" id="PTHR23507">
    <property type="entry name" value="ZGC:174356"/>
    <property type="match status" value="1"/>
</dbReference>